<dbReference type="SUPFAM" id="SSF51197">
    <property type="entry name" value="Clavaminate synthase-like"/>
    <property type="match status" value="1"/>
</dbReference>
<dbReference type="Gene3D" id="6.10.140.1470">
    <property type="match status" value="1"/>
</dbReference>
<dbReference type="PROSITE" id="PS51184">
    <property type="entry name" value="JMJC"/>
    <property type="match status" value="1"/>
</dbReference>
<dbReference type="GO" id="GO:0031591">
    <property type="term" value="P:wybutosine biosynthetic process"/>
    <property type="evidence" value="ECO:0007669"/>
    <property type="project" value="TreeGrafter"/>
</dbReference>
<feature type="domain" description="JmjC" evidence="1">
    <location>
        <begin position="219"/>
        <end position="372"/>
    </location>
</feature>
<organism evidence="2">
    <name type="scientific">Darwinula stevensoni</name>
    <dbReference type="NCBI Taxonomy" id="69355"/>
    <lineage>
        <taxon>Eukaryota</taxon>
        <taxon>Metazoa</taxon>
        <taxon>Ecdysozoa</taxon>
        <taxon>Arthropoda</taxon>
        <taxon>Crustacea</taxon>
        <taxon>Oligostraca</taxon>
        <taxon>Ostracoda</taxon>
        <taxon>Podocopa</taxon>
        <taxon>Podocopida</taxon>
        <taxon>Darwinulocopina</taxon>
        <taxon>Darwinuloidea</taxon>
        <taxon>Darwinulidae</taxon>
        <taxon>Darwinula</taxon>
    </lineage>
</organism>
<dbReference type="Proteomes" id="UP000677054">
    <property type="component" value="Unassembled WGS sequence"/>
</dbReference>
<dbReference type="Gene3D" id="2.60.120.650">
    <property type="entry name" value="Cupin"/>
    <property type="match status" value="1"/>
</dbReference>
<accession>A0A7R8X461</accession>
<dbReference type="GO" id="GO:0000049">
    <property type="term" value="F:tRNA binding"/>
    <property type="evidence" value="ECO:0007669"/>
    <property type="project" value="TreeGrafter"/>
</dbReference>
<dbReference type="OrthoDB" id="47172at2759"/>
<name>A0A7R8X461_9CRUS</name>
<dbReference type="AlphaFoldDB" id="A0A7R8X461"/>
<keyword evidence="3" id="KW-1185">Reference proteome</keyword>
<sequence>MYIPWIRCIQGGSDLCAVGGGLREPAWQLSSHTVQQRRGVAQQSCLHGEQSVPRSAGFGVANLLAWFRYHQAFQMLNREFDAMIRTDEIQYLQKQGILVELNTATQCSRCGSDRGQKMKLDVHRVLAGQIDFLDITEKREPVIVSGLDLGPCVKTWTPEYLSMHDSGLPVVAHVSQGPDLDFLSKNFTYNTMPFSEVVTQAATSTSSFYYLRSLASEEKTKSPAEFSRDFPTLASDFHLPDFLPRDRIFSSVLRIASANLSLWTHYDVMDNVLIQVRGEKTVTLFSPSDALNLYLQGDKSLVSSVEEPDLGKFPALAKATRFEAVLRPGDGLFIPALWFHSVRSASFTVSINVFWRHLQESLYDKKDVYGNKDLLPAVQAMHGVEKALRHLKSLPKDYQDFYARRLIRVIETNFLQSPLYGETNK</sequence>
<dbReference type="InterPro" id="IPR003347">
    <property type="entry name" value="JmjC_dom"/>
</dbReference>
<evidence type="ECO:0000313" key="3">
    <source>
        <dbReference type="Proteomes" id="UP000677054"/>
    </source>
</evidence>
<dbReference type="EMBL" id="CAJPEV010000437">
    <property type="protein sequence ID" value="CAG0885261.1"/>
    <property type="molecule type" value="Genomic_DNA"/>
</dbReference>
<dbReference type="SMART" id="SM00558">
    <property type="entry name" value="JmjC"/>
    <property type="match status" value="1"/>
</dbReference>
<proteinExistence type="predicted"/>
<protein>
    <recommendedName>
        <fullName evidence="1">JmjC domain-containing protein</fullName>
    </recommendedName>
</protein>
<dbReference type="PANTHER" id="PTHR12461">
    <property type="entry name" value="HYPOXIA-INDUCIBLE FACTOR 1 ALPHA INHIBITOR-RELATED"/>
    <property type="match status" value="1"/>
</dbReference>
<dbReference type="Pfam" id="PF13621">
    <property type="entry name" value="Cupin_8"/>
    <property type="match status" value="1"/>
</dbReference>
<gene>
    <name evidence="2" type="ORF">DSTB1V02_LOCUS3387</name>
</gene>
<dbReference type="PANTHER" id="PTHR12461:SF104">
    <property type="entry name" value="TRNA WYBUTOSINE-SYNTHESIZING PROTEIN 5"/>
    <property type="match status" value="1"/>
</dbReference>
<dbReference type="EMBL" id="LR899954">
    <property type="protein sequence ID" value="CAD7243464.1"/>
    <property type="molecule type" value="Genomic_DNA"/>
</dbReference>
<dbReference type="InterPro" id="IPR041667">
    <property type="entry name" value="Cupin_8"/>
</dbReference>
<evidence type="ECO:0000313" key="2">
    <source>
        <dbReference type="EMBL" id="CAD7243464.1"/>
    </source>
</evidence>
<reference evidence="2" key="1">
    <citation type="submission" date="2020-11" db="EMBL/GenBank/DDBJ databases">
        <authorList>
            <person name="Tran Van P."/>
        </authorList>
    </citation>
    <scope>NUCLEOTIDE SEQUENCE</scope>
</reference>
<evidence type="ECO:0000259" key="1">
    <source>
        <dbReference type="PROSITE" id="PS51184"/>
    </source>
</evidence>